<evidence type="ECO:0000313" key="2">
    <source>
        <dbReference type="Proteomes" id="UP000177232"/>
    </source>
</evidence>
<accession>A0A1F6DU45</accession>
<evidence type="ECO:0008006" key="3">
    <source>
        <dbReference type="Google" id="ProtNLM"/>
    </source>
</evidence>
<sequence length="233" mass="26220">MRRLTQKASGLAKREYATLARLATPIKIQDFLDALPMNFEKRGSTLRSPRRALAEGKAHCIEGALLAAAALWIAGEPPVIMNLSARLGRGDVDHVVALYKRGGRFGAISKTNHAVLRFRDPIYRTPRELALSYFHEWFLNEPAKAAKGGSPGAATALRGEKTLECYSRPLDLRRFGTNWFTAPKDLWDIDDALSGRKHYFLVPKGNWRYVRRADPMERKAGSLIEWLRSSSRT</sequence>
<protein>
    <recommendedName>
        <fullName evidence="3">Transglutaminase-like domain-containing protein</fullName>
    </recommendedName>
</protein>
<comment type="caution">
    <text evidence="1">The sequence shown here is derived from an EMBL/GenBank/DDBJ whole genome shotgun (WGS) entry which is preliminary data.</text>
</comment>
<dbReference type="STRING" id="1798496.A3C94_01225"/>
<evidence type="ECO:0000313" key="1">
    <source>
        <dbReference type="EMBL" id="OGG64857.1"/>
    </source>
</evidence>
<organism evidence="1 2">
    <name type="scientific">Candidatus Kaiserbacteria bacterium RIFCSPHIGHO2_02_FULL_55_17</name>
    <dbReference type="NCBI Taxonomy" id="1798496"/>
    <lineage>
        <taxon>Bacteria</taxon>
        <taxon>Candidatus Kaiseribacteriota</taxon>
    </lineage>
</organism>
<gene>
    <name evidence="1" type="ORF">A3C94_01225</name>
</gene>
<dbReference type="Proteomes" id="UP000177232">
    <property type="component" value="Unassembled WGS sequence"/>
</dbReference>
<dbReference type="EMBL" id="MFLJ01000009">
    <property type="protein sequence ID" value="OGG64857.1"/>
    <property type="molecule type" value="Genomic_DNA"/>
</dbReference>
<reference evidence="1 2" key="1">
    <citation type="journal article" date="2016" name="Nat. Commun.">
        <title>Thousands of microbial genomes shed light on interconnected biogeochemical processes in an aquifer system.</title>
        <authorList>
            <person name="Anantharaman K."/>
            <person name="Brown C.T."/>
            <person name="Hug L.A."/>
            <person name="Sharon I."/>
            <person name="Castelle C.J."/>
            <person name="Probst A.J."/>
            <person name="Thomas B.C."/>
            <person name="Singh A."/>
            <person name="Wilkins M.J."/>
            <person name="Karaoz U."/>
            <person name="Brodie E.L."/>
            <person name="Williams K.H."/>
            <person name="Hubbard S.S."/>
            <person name="Banfield J.F."/>
        </authorList>
    </citation>
    <scope>NUCLEOTIDE SEQUENCE [LARGE SCALE GENOMIC DNA]</scope>
</reference>
<name>A0A1F6DU45_9BACT</name>
<dbReference type="AlphaFoldDB" id="A0A1F6DU45"/>
<proteinExistence type="predicted"/>